<dbReference type="AlphaFoldDB" id="A0A8S1HNH9"/>
<feature type="compositionally biased region" description="Basic and acidic residues" evidence="1">
    <location>
        <begin position="325"/>
        <end position="362"/>
    </location>
</feature>
<feature type="compositionally biased region" description="Basic and acidic residues" evidence="1">
    <location>
        <begin position="439"/>
        <end position="449"/>
    </location>
</feature>
<name>A0A8S1HNH9_9PELO</name>
<feature type="compositionally biased region" description="Polar residues" evidence="1">
    <location>
        <begin position="739"/>
        <end position="753"/>
    </location>
</feature>
<keyword evidence="4" id="KW-1185">Reference proteome</keyword>
<feature type="region of interest" description="Disordered" evidence="1">
    <location>
        <begin position="623"/>
        <end position="643"/>
    </location>
</feature>
<feature type="compositionally biased region" description="Low complexity" evidence="1">
    <location>
        <begin position="729"/>
        <end position="738"/>
    </location>
</feature>
<sequence>MGARSWGSLIILLSIQIAWANGYAQAPGMYPPEEMDRKLPNVPPNPYGGGGGGGFHSYQFYYEKDPPKKENEGSDPNSAFKAPKLPSFRPGSRPEDPSEQPAQAGTDQDDGYDGKSSQAPGSSGKYEKSKITAPKKRPDDQNGYDGGYGESPDSNLYEENGKSSQSKEDGSSSKSSKSKKGDNPSKSTAPYADPHGALARSIDENIKKELVETMNKLFAAIPKDPGSSGTSTFAGLAHPTKPATFMTPEGGAPDLRVDPDLVSTDNNRNRVAPPQRKPLKNAGEFSPEDPETEHGQSNHQSPQKTTEDPSQNPHKITENLSTPARPEEHGKSEFEAPKKLETDLHPKIHQDPPEHDKSESEAPKIPQKSLRESPAHESTAILKAPRISAVEEHDLEHEKSHSEAPKEQADLPRKSDQLEDPQNLLKNTKNPSPSALSQEHSESQFEAPHKPPSTQSNTKLHENFSQKPPPDLHKSELGAPHNKLKITKRPLPPAESEESAEIVMNVQKIDDDDKINNPLGAPPPPQPPKFLASSLRVNSTATLKLNGAVSTQVAPPLHVSKNQWSHPDVDHGVEVEDRASEGAEPLTSLESEYDDVISESISQPSLPTHKTLDLKPQKQKSFTDFNANTHDGEMHGIPQNFDHTKFGKKARESSVFEENIAPDTTKVYQSSDKFGKNTLKSGKSCCSCCKKLGRQAATKVEPSAAVEESTDTEFFPSEGEHATYNGEAQPQVGQQQKQGESYASLNPQPYSPSQGQAQQPTFSQPQQFQPQQPVSYAQQPFQQFQQVGQAYSPVQQYVQPQQSCGCAPPPQQPCCPPPQPCCMR</sequence>
<evidence type="ECO:0000313" key="4">
    <source>
        <dbReference type="Proteomes" id="UP000835052"/>
    </source>
</evidence>
<reference evidence="3" key="1">
    <citation type="submission" date="2020-10" db="EMBL/GenBank/DDBJ databases">
        <authorList>
            <person name="Kikuchi T."/>
        </authorList>
    </citation>
    <scope>NUCLEOTIDE SEQUENCE</scope>
    <source>
        <strain evidence="3">NKZ352</strain>
    </source>
</reference>
<feature type="signal peptide" evidence="2">
    <location>
        <begin position="1"/>
        <end position="20"/>
    </location>
</feature>
<comment type="caution">
    <text evidence="3">The sequence shown here is derived from an EMBL/GenBank/DDBJ whole genome shotgun (WGS) entry which is preliminary data.</text>
</comment>
<feature type="compositionally biased region" description="Pro residues" evidence="1">
    <location>
        <begin position="807"/>
        <end position="824"/>
    </location>
</feature>
<feature type="chain" id="PRO_5035843718" evidence="2">
    <location>
        <begin position="21"/>
        <end position="824"/>
    </location>
</feature>
<feature type="compositionally biased region" description="Basic and acidic residues" evidence="1">
    <location>
        <begin position="125"/>
        <end position="140"/>
    </location>
</feature>
<dbReference type="EMBL" id="CAJGYM010000074">
    <property type="protein sequence ID" value="CAD6196527.1"/>
    <property type="molecule type" value="Genomic_DNA"/>
</dbReference>
<keyword evidence="2" id="KW-0732">Signal</keyword>
<evidence type="ECO:0000256" key="2">
    <source>
        <dbReference type="SAM" id="SignalP"/>
    </source>
</evidence>
<feature type="compositionally biased region" description="Basic and acidic residues" evidence="1">
    <location>
        <begin position="159"/>
        <end position="171"/>
    </location>
</feature>
<gene>
    <name evidence="3" type="ORF">CAUJ_LOCUS12441</name>
</gene>
<proteinExistence type="predicted"/>
<feature type="compositionally biased region" description="Basic and acidic residues" evidence="1">
    <location>
        <begin position="62"/>
        <end position="72"/>
    </location>
</feature>
<evidence type="ECO:0000313" key="3">
    <source>
        <dbReference type="EMBL" id="CAD6196527.1"/>
    </source>
</evidence>
<feature type="compositionally biased region" description="Polar residues" evidence="1">
    <location>
        <begin position="424"/>
        <end position="438"/>
    </location>
</feature>
<feature type="region of interest" description="Disordered" evidence="1">
    <location>
        <begin position="220"/>
        <end position="530"/>
    </location>
</feature>
<feature type="compositionally biased region" description="Basic and acidic residues" evidence="1">
    <location>
        <begin position="459"/>
        <end position="476"/>
    </location>
</feature>
<feature type="region of interest" description="Disordered" evidence="1">
    <location>
        <begin position="34"/>
        <end position="200"/>
    </location>
</feature>
<feature type="compositionally biased region" description="Polar residues" evidence="1">
    <location>
        <begin position="295"/>
        <end position="322"/>
    </location>
</feature>
<organism evidence="3 4">
    <name type="scientific">Caenorhabditis auriculariae</name>
    <dbReference type="NCBI Taxonomy" id="2777116"/>
    <lineage>
        <taxon>Eukaryota</taxon>
        <taxon>Metazoa</taxon>
        <taxon>Ecdysozoa</taxon>
        <taxon>Nematoda</taxon>
        <taxon>Chromadorea</taxon>
        <taxon>Rhabditida</taxon>
        <taxon>Rhabditina</taxon>
        <taxon>Rhabditomorpha</taxon>
        <taxon>Rhabditoidea</taxon>
        <taxon>Rhabditidae</taxon>
        <taxon>Peloderinae</taxon>
        <taxon>Caenorhabditis</taxon>
    </lineage>
</organism>
<feature type="compositionally biased region" description="Basic and acidic residues" evidence="1">
    <location>
        <begin position="389"/>
        <end position="417"/>
    </location>
</feature>
<feature type="compositionally biased region" description="Low complexity" evidence="1">
    <location>
        <begin position="754"/>
        <end position="779"/>
    </location>
</feature>
<accession>A0A8S1HNH9</accession>
<feature type="region of interest" description="Disordered" evidence="1">
    <location>
        <begin position="699"/>
        <end position="779"/>
    </location>
</feature>
<protein>
    <submittedName>
        <fullName evidence="3">Uncharacterized protein</fullName>
    </submittedName>
</protein>
<feature type="region of interest" description="Disordered" evidence="1">
    <location>
        <begin position="800"/>
        <end position="824"/>
    </location>
</feature>
<evidence type="ECO:0000256" key="1">
    <source>
        <dbReference type="SAM" id="MobiDB-lite"/>
    </source>
</evidence>
<dbReference type="Proteomes" id="UP000835052">
    <property type="component" value="Unassembled WGS sequence"/>
</dbReference>